<gene>
    <name evidence="2" type="ORF">PVBG_03684</name>
</gene>
<dbReference type="AlphaFoldDB" id="A0A0J9T2L5"/>
<evidence type="ECO:0008006" key="4">
    <source>
        <dbReference type="Google" id="ProtNLM"/>
    </source>
</evidence>
<reference evidence="2 3" key="1">
    <citation type="submission" date="2011-08" db="EMBL/GenBank/DDBJ databases">
        <title>The Genome Sequence of Plasmodium vivax Brazil I.</title>
        <authorList>
            <consortium name="The Broad Institute Genome Sequencing Platform"/>
            <consortium name="The Broad Institute Genome Sequencing Center for Infectious Disease"/>
            <person name="Neafsey D."/>
            <person name="Carlton J."/>
            <person name="Barnwell J."/>
            <person name="Collins W."/>
            <person name="Escalante A."/>
            <person name="Mullikin J."/>
            <person name="Saul A."/>
            <person name="Guigo R."/>
            <person name="Camara F."/>
            <person name="Young S.K."/>
            <person name="Zeng Q."/>
            <person name="Gargeya S."/>
            <person name="Fitzgerald M."/>
            <person name="Haas B."/>
            <person name="Abouelleil A."/>
            <person name="Alvarado L."/>
            <person name="Arachchi H.M."/>
            <person name="Berlin A."/>
            <person name="Brown A."/>
            <person name="Chapman S.B."/>
            <person name="Chen Z."/>
            <person name="Dunbar C."/>
            <person name="Freedman E."/>
            <person name="Gearin G."/>
            <person name="Gellesch M."/>
            <person name="Goldberg J."/>
            <person name="Griggs A."/>
            <person name="Gujja S."/>
            <person name="Heiman D."/>
            <person name="Howarth C."/>
            <person name="Larson L."/>
            <person name="Lui A."/>
            <person name="MacDonald P.J.P."/>
            <person name="Montmayeur A."/>
            <person name="Murphy C."/>
            <person name="Neiman D."/>
            <person name="Pearson M."/>
            <person name="Priest M."/>
            <person name="Roberts A."/>
            <person name="Saif S."/>
            <person name="Shea T."/>
            <person name="Shenoy N."/>
            <person name="Sisk P."/>
            <person name="Stolte C."/>
            <person name="Sykes S."/>
            <person name="Wortman J."/>
            <person name="Nusbaum C."/>
            <person name="Birren B."/>
        </authorList>
    </citation>
    <scope>NUCLEOTIDE SEQUENCE [LARGE SCALE GENOMIC DNA]</scope>
    <source>
        <strain evidence="2 3">Brazil I</strain>
    </source>
</reference>
<sequence length="170" mass="20190">MSTYGNLKKGELNELELYKKNYNHRYKKKKGLKKLDCYWENKVFDKIEKVNVIAERMQNRNKCFIKKIINKYTIFFFLFALLPALGGIIPELFKTKDNTDKPCIYSLYHIPSDVGKAMIYMNTIITSMLFIVVILMLVYVSVKYIKYQFLKAGIRNITLKEYIHLLKNTF</sequence>
<accession>A0A0J9T2L5</accession>
<feature type="transmembrane region" description="Helical" evidence="1">
    <location>
        <begin position="117"/>
        <end position="142"/>
    </location>
</feature>
<organism evidence="2 3">
    <name type="scientific">Plasmodium vivax (strain Brazil I)</name>
    <dbReference type="NCBI Taxonomy" id="1033975"/>
    <lineage>
        <taxon>Eukaryota</taxon>
        <taxon>Sar</taxon>
        <taxon>Alveolata</taxon>
        <taxon>Apicomplexa</taxon>
        <taxon>Aconoidasida</taxon>
        <taxon>Haemosporida</taxon>
        <taxon>Plasmodiidae</taxon>
        <taxon>Plasmodium</taxon>
        <taxon>Plasmodium (Plasmodium)</taxon>
    </lineage>
</organism>
<keyword evidence="1" id="KW-0812">Transmembrane</keyword>
<dbReference type="Proteomes" id="UP000053327">
    <property type="component" value="Unassembled WGS sequence"/>
</dbReference>
<evidence type="ECO:0000256" key="1">
    <source>
        <dbReference type="SAM" id="Phobius"/>
    </source>
</evidence>
<dbReference type="Pfam" id="PF12420">
    <property type="entry name" value="DUF3671"/>
    <property type="match status" value="1"/>
</dbReference>
<name>A0A0J9T2L5_PLAV1</name>
<dbReference type="EMBL" id="KQ234726">
    <property type="protein sequence ID" value="KMZ89334.1"/>
    <property type="molecule type" value="Genomic_DNA"/>
</dbReference>
<evidence type="ECO:0000313" key="3">
    <source>
        <dbReference type="Proteomes" id="UP000053327"/>
    </source>
</evidence>
<keyword evidence="1" id="KW-1133">Transmembrane helix</keyword>
<dbReference type="InterPro" id="IPR022139">
    <property type="entry name" value="Fam-L/Fam-M-like_plasmodium"/>
</dbReference>
<keyword evidence="1" id="KW-0472">Membrane</keyword>
<feature type="transmembrane region" description="Helical" evidence="1">
    <location>
        <begin position="69"/>
        <end position="89"/>
    </location>
</feature>
<evidence type="ECO:0000313" key="2">
    <source>
        <dbReference type="EMBL" id="KMZ89334.1"/>
    </source>
</evidence>
<proteinExistence type="predicted"/>
<protein>
    <recommendedName>
        <fullName evidence="4">Variable surface protein</fullName>
    </recommendedName>
</protein>
<dbReference type="OrthoDB" id="389443at2759"/>